<sequence>MEDCRDHEILAVPHFHPPMIWGGGELNLPTADDTSDLLEQHEVSLSVSVNGQRSESLPP</sequence>
<organism evidence="1 2">
    <name type="scientific">candidate division MSBL1 archaeon SCGC-AAA259E19</name>
    <dbReference type="NCBI Taxonomy" id="1698264"/>
    <lineage>
        <taxon>Archaea</taxon>
        <taxon>Methanobacteriati</taxon>
        <taxon>Methanobacteriota</taxon>
        <taxon>candidate division MSBL1</taxon>
    </lineage>
</organism>
<reference evidence="1 2" key="1">
    <citation type="journal article" date="2016" name="Sci. Rep.">
        <title>Metabolic traits of an uncultured archaeal lineage -MSBL1- from brine pools of the Red Sea.</title>
        <authorList>
            <person name="Mwirichia R."/>
            <person name="Alam I."/>
            <person name="Rashid M."/>
            <person name="Vinu M."/>
            <person name="Ba-Alawi W."/>
            <person name="Anthony Kamau A."/>
            <person name="Kamanda Ngugi D."/>
            <person name="Goker M."/>
            <person name="Klenk H.P."/>
            <person name="Bajic V."/>
            <person name="Stingl U."/>
        </authorList>
    </citation>
    <scope>NUCLEOTIDE SEQUENCE [LARGE SCALE GENOMIC DNA]</scope>
    <source>
        <strain evidence="1">SCGC-AAA259E19</strain>
    </source>
</reference>
<comment type="caution">
    <text evidence="1">The sequence shown here is derived from an EMBL/GenBank/DDBJ whole genome shotgun (WGS) entry which is preliminary data.</text>
</comment>
<accession>A0A133UKI4</accession>
<name>A0A133UKI4_9EURY</name>
<proteinExistence type="predicted"/>
<evidence type="ECO:0000313" key="1">
    <source>
        <dbReference type="EMBL" id="KXA94725.1"/>
    </source>
</evidence>
<protein>
    <submittedName>
        <fullName evidence="1">Uncharacterized protein</fullName>
    </submittedName>
</protein>
<dbReference type="Proteomes" id="UP000070284">
    <property type="component" value="Unassembled WGS sequence"/>
</dbReference>
<keyword evidence="2" id="KW-1185">Reference proteome</keyword>
<gene>
    <name evidence="1" type="ORF">AKJ65_03575</name>
</gene>
<evidence type="ECO:0000313" key="2">
    <source>
        <dbReference type="Proteomes" id="UP000070284"/>
    </source>
</evidence>
<dbReference type="AlphaFoldDB" id="A0A133UKI4"/>
<dbReference type="EMBL" id="LHXO01000042">
    <property type="protein sequence ID" value="KXA94725.1"/>
    <property type="molecule type" value="Genomic_DNA"/>
</dbReference>